<dbReference type="PROSITE" id="PS01239">
    <property type="entry name" value="DYNEIN_LIGHT_1"/>
    <property type="match status" value="1"/>
</dbReference>
<reference evidence="14 15" key="1">
    <citation type="submission" date="2013-11" db="EMBL/GenBank/DDBJ databases">
        <title>Opisthorchis viverrini - life in the bile duct.</title>
        <authorList>
            <person name="Young N.D."/>
            <person name="Nagarajan N."/>
            <person name="Lin S.J."/>
            <person name="Korhonen P.K."/>
            <person name="Jex A.R."/>
            <person name="Hall R.S."/>
            <person name="Safavi-Hemami H."/>
            <person name="Kaewkong W."/>
            <person name="Bertrand D."/>
            <person name="Gao S."/>
            <person name="Seet Q."/>
            <person name="Wongkham S."/>
            <person name="Teh B.T."/>
            <person name="Wongkham C."/>
            <person name="Intapan P.M."/>
            <person name="Maleewong W."/>
            <person name="Yang X."/>
            <person name="Hu M."/>
            <person name="Wang Z."/>
            <person name="Hofmann A."/>
            <person name="Sternberg P.W."/>
            <person name="Tan P."/>
            <person name="Wang J."/>
            <person name="Gasser R.B."/>
        </authorList>
    </citation>
    <scope>NUCLEOTIDE SEQUENCE [LARGE SCALE GENOMIC DNA]</scope>
</reference>
<evidence type="ECO:0000256" key="2">
    <source>
        <dbReference type="ARBA" id="ARBA00004245"/>
    </source>
</evidence>
<dbReference type="STRING" id="6198.A0A074Z2J0"/>
<keyword evidence="12" id="KW-0206">Cytoskeleton</keyword>
<evidence type="ECO:0000256" key="11">
    <source>
        <dbReference type="ARBA" id="ARBA00023175"/>
    </source>
</evidence>
<dbReference type="FunFam" id="3.30.740.10:FF:000005">
    <property type="entry name" value="Dynein light chain"/>
    <property type="match status" value="1"/>
</dbReference>
<evidence type="ECO:0000256" key="9">
    <source>
        <dbReference type="ARBA" id="ARBA00022927"/>
    </source>
</evidence>
<dbReference type="InterPro" id="IPR019763">
    <property type="entry name" value="Dynein_light_1/2_CS"/>
</dbReference>
<dbReference type="OrthoDB" id="10033309at2759"/>
<dbReference type="Proteomes" id="UP000054324">
    <property type="component" value="Unassembled WGS sequence"/>
</dbReference>
<gene>
    <name evidence="14" type="ORF">T265_15127</name>
</gene>
<comment type="similarity">
    <text evidence="3">Belongs to the dynein light chain family.</text>
</comment>
<protein>
    <recommendedName>
        <fullName evidence="4">Dynein light chain 1, cytoplasmic</fullName>
    </recommendedName>
</protein>
<evidence type="ECO:0000256" key="8">
    <source>
        <dbReference type="ARBA" id="ARBA00022816"/>
    </source>
</evidence>
<evidence type="ECO:0000256" key="6">
    <source>
        <dbReference type="ARBA" id="ARBA00022490"/>
    </source>
</evidence>
<dbReference type="CTD" id="20329292"/>
<name>A0A074Z2J0_OPIVI</name>
<dbReference type="EMBL" id="KL596979">
    <property type="protein sequence ID" value="KER21276.1"/>
    <property type="molecule type" value="Genomic_DNA"/>
</dbReference>
<sequence>MGERKAIVKNTDMPNEMQEMAVNVAADATNKYDLEKDIAAHIKKEFDRKYAVTWHCVVGKNFGSYVTHETQKFIYFCLEDRARELGGWKARGSNSFPASRLLSSRPGQPDSISAIVLPAGSVAARHRKDVTVARLFIYCPLTSSTPQLNCWETRKTTMTSAAKFAGNGFHTSLPSRCLTASAHFHPSRGCAKRALWGSRSTGIRSTWPSQRNLRIVISSSIE</sequence>
<keyword evidence="5" id="KW-0813">Transport</keyword>
<dbReference type="InterPro" id="IPR037177">
    <property type="entry name" value="DLC_sf"/>
</dbReference>
<dbReference type="SUPFAM" id="SSF54648">
    <property type="entry name" value="DLC"/>
    <property type="match status" value="1"/>
</dbReference>
<dbReference type="Gene3D" id="3.30.740.10">
    <property type="entry name" value="Protein Inhibitor Of Neuronal Nitric Oxide Synthase"/>
    <property type="match status" value="1"/>
</dbReference>
<dbReference type="GO" id="GO:0007017">
    <property type="term" value="P:microtubule-based process"/>
    <property type="evidence" value="ECO:0007669"/>
    <property type="project" value="InterPro"/>
</dbReference>
<dbReference type="Pfam" id="PF01221">
    <property type="entry name" value="Dynein_light"/>
    <property type="match status" value="1"/>
</dbReference>
<dbReference type="GO" id="GO:0005874">
    <property type="term" value="C:microtubule"/>
    <property type="evidence" value="ECO:0007669"/>
    <property type="project" value="UniProtKB-KW"/>
</dbReference>
<keyword evidence="13" id="KW-0539">Nucleus</keyword>
<dbReference type="PANTHER" id="PTHR11886">
    <property type="entry name" value="DYNEIN LIGHT CHAIN"/>
    <property type="match status" value="1"/>
</dbReference>
<keyword evidence="10" id="KW-0243">Dynein</keyword>
<dbReference type="GO" id="GO:0051028">
    <property type="term" value="P:mRNA transport"/>
    <property type="evidence" value="ECO:0007669"/>
    <property type="project" value="UniProtKB-KW"/>
</dbReference>
<dbReference type="GO" id="GO:0045505">
    <property type="term" value="F:dynein intermediate chain binding"/>
    <property type="evidence" value="ECO:0007669"/>
    <property type="project" value="TreeGrafter"/>
</dbReference>
<keyword evidence="11" id="KW-0505">Motor protein</keyword>
<evidence type="ECO:0000256" key="5">
    <source>
        <dbReference type="ARBA" id="ARBA00022448"/>
    </source>
</evidence>
<evidence type="ECO:0000256" key="7">
    <source>
        <dbReference type="ARBA" id="ARBA00022701"/>
    </source>
</evidence>
<dbReference type="CDD" id="cd21452">
    <property type="entry name" value="DLC-like_DYNLL1_DYNLL2"/>
    <property type="match status" value="1"/>
</dbReference>
<dbReference type="InterPro" id="IPR001372">
    <property type="entry name" value="Dynein_light_chain_typ-1/2"/>
</dbReference>
<dbReference type="RefSeq" id="XP_009174972.1">
    <property type="nucleotide sequence ID" value="XM_009176708.1"/>
</dbReference>
<evidence type="ECO:0000256" key="4">
    <source>
        <dbReference type="ARBA" id="ARBA00015062"/>
    </source>
</evidence>
<comment type="subcellular location">
    <subcellularLocation>
        <location evidence="2">Cytoplasm</location>
        <location evidence="2">Cytoskeleton</location>
    </subcellularLocation>
    <subcellularLocation>
        <location evidence="1">Nucleus</location>
    </subcellularLocation>
</comment>
<evidence type="ECO:0000313" key="14">
    <source>
        <dbReference type="EMBL" id="KER21276.1"/>
    </source>
</evidence>
<evidence type="ECO:0000256" key="10">
    <source>
        <dbReference type="ARBA" id="ARBA00023017"/>
    </source>
</evidence>
<evidence type="ECO:0000256" key="13">
    <source>
        <dbReference type="ARBA" id="ARBA00023242"/>
    </source>
</evidence>
<dbReference type="GeneID" id="20329292"/>
<evidence type="ECO:0000256" key="1">
    <source>
        <dbReference type="ARBA" id="ARBA00004123"/>
    </source>
</evidence>
<dbReference type="AlphaFoldDB" id="A0A074Z2J0"/>
<keyword evidence="6" id="KW-0963">Cytoplasm</keyword>
<dbReference type="GO" id="GO:0005634">
    <property type="term" value="C:nucleus"/>
    <property type="evidence" value="ECO:0007669"/>
    <property type="project" value="UniProtKB-SubCell"/>
</dbReference>
<keyword evidence="9" id="KW-0653">Protein transport</keyword>
<evidence type="ECO:0000313" key="15">
    <source>
        <dbReference type="Proteomes" id="UP000054324"/>
    </source>
</evidence>
<dbReference type="GO" id="GO:0005868">
    <property type="term" value="C:cytoplasmic dynein complex"/>
    <property type="evidence" value="ECO:0007669"/>
    <property type="project" value="TreeGrafter"/>
</dbReference>
<evidence type="ECO:0000256" key="12">
    <source>
        <dbReference type="ARBA" id="ARBA00023212"/>
    </source>
</evidence>
<dbReference type="GO" id="GO:0015031">
    <property type="term" value="P:protein transport"/>
    <property type="evidence" value="ECO:0007669"/>
    <property type="project" value="UniProtKB-KW"/>
</dbReference>
<proteinExistence type="inferred from homology"/>
<organism evidence="14 15">
    <name type="scientific">Opisthorchis viverrini</name>
    <name type="common">Southeast Asian liver fluke</name>
    <dbReference type="NCBI Taxonomy" id="6198"/>
    <lineage>
        <taxon>Eukaryota</taxon>
        <taxon>Metazoa</taxon>
        <taxon>Spiralia</taxon>
        <taxon>Lophotrochozoa</taxon>
        <taxon>Platyhelminthes</taxon>
        <taxon>Trematoda</taxon>
        <taxon>Digenea</taxon>
        <taxon>Opisthorchiida</taxon>
        <taxon>Opisthorchiata</taxon>
        <taxon>Opisthorchiidae</taxon>
        <taxon>Opisthorchis</taxon>
    </lineage>
</organism>
<dbReference type="KEGG" id="ovi:T265_15127"/>
<feature type="non-terminal residue" evidence="14">
    <location>
        <position position="222"/>
    </location>
</feature>
<keyword evidence="8" id="KW-0509">mRNA transport</keyword>
<accession>A0A074Z2J0</accession>
<keyword evidence="15" id="KW-1185">Reference proteome</keyword>
<evidence type="ECO:0000256" key="3">
    <source>
        <dbReference type="ARBA" id="ARBA00010156"/>
    </source>
</evidence>
<keyword evidence="7" id="KW-0493">Microtubule</keyword>
<dbReference type="PANTHER" id="PTHR11886:SF113">
    <property type="entry name" value="DYNEIN LIGHT CHAIN 2, CYTOPLASMIC"/>
    <property type="match status" value="1"/>
</dbReference>
<dbReference type="SMART" id="SM01375">
    <property type="entry name" value="Dynein_light"/>
    <property type="match status" value="1"/>
</dbReference>